<keyword evidence="5" id="KW-1185">Reference proteome</keyword>
<feature type="repeat" description="TPR" evidence="1">
    <location>
        <begin position="696"/>
        <end position="729"/>
    </location>
</feature>
<dbReference type="PRINTS" id="PR00364">
    <property type="entry name" value="DISEASERSIST"/>
</dbReference>
<dbReference type="InterPro" id="IPR005158">
    <property type="entry name" value="BTAD"/>
</dbReference>
<dbReference type="SUPFAM" id="SSF52540">
    <property type="entry name" value="P-loop containing nucleoside triphosphate hydrolases"/>
    <property type="match status" value="1"/>
</dbReference>
<dbReference type="InterPro" id="IPR027417">
    <property type="entry name" value="P-loop_NTPase"/>
</dbReference>
<dbReference type="Proteomes" id="UP001595923">
    <property type="component" value="Unassembled WGS sequence"/>
</dbReference>
<dbReference type="Pfam" id="PF03704">
    <property type="entry name" value="BTAD"/>
    <property type="match status" value="1"/>
</dbReference>
<proteinExistence type="predicted"/>
<dbReference type="RefSeq" id="WP_378572396.1">
    <property type="nucleotide sequence ID" value="NZ_JBHSFQ010000005.1"/>
</dbReference>
<dbReference type="SMART" id="SM00028">
    <property type="entry name" value="TPR"/>
    <property type="match status" value="9"/>
</dbReference>
<dbReference type="Pfam" id="PF13424">
    <property type="entry name" value="TPR_12"/>
    <property type="match status" value="1"/>
</dbReference>
<keyword evidence="4" id="KW-0547">Nucleotide-binding</keyword>
<evidence type="ECO:0000313" key="4">
    <source>
        <dbReference type="EMBL" id="MFC4561781.1"/>
    </source>
</evidence>
<evidence type="ECO:0000259" key="3">
    <source>
        <dbReference type="SMART" id="SM01043"/>
    </source>
</evidence>
<accession>A0ABV9DSD4</accession>
<feature type="region of interest" description="Disordered" evidence="2">
    <location>
        <begin position="145"/>
        <end position="176"/>
    </location>
</feature>
<dbReference type="GO" id="GO:0005524">
    <property type="term" value="F:ATP binding"/>
    <property type="evidence" value="ECO:0007669"/>
    <property type="project" value="UniProtKB-KW"/>
</dbReference>
<feature type="domain" description="Bacterial transcriptional activator" evidence="3">
    <location>
        <begin position="1"/>
        <end position="145"/>
    </location>
</feature>
<dbReference type="PANTHER" id="PTHR47691:SF3">
    <property type="entry name" value="HTH-TYPE TRANSCRIPTIONAL REGULATOR RV0890C-RELATED"/>
    <property type="match status" value="1"/>
</dbReference>
<sequence length="950" mass="104919">MDWLRFGGLCSRAKAAERSGDADTALARLDDALGLWRGEPLTGLSGTWAESARVHMRRAHRTALASWGRLATRLRDPDDLIGPLNDHLADYPDDQLLARHLISTLHATGRTTEAMDVYQTIKRRLREDHGTDPGADLQRAHQTLLGSASRPRGSPPSPGQRAPRPQRDNLSRDIPDFTGRHTELAALLSSARSPSPNATTVHVINGMAGVGKTALATHAAHRLKDVYPDARLHLELRGADKNRPKDPFEALHELLVMLDVAAESIPSSLEQRAALWRDRTAGTRSLVILDDAAGHEQVRPLIPGASGCTVVITSRQRLHELDGARHTRLAVPERDDAVAMFAKLAERERARADEHLARLVDLCDRLPLALRLMANRWRQHPAWSLGEIVGQLEQARDRIAVIGHGSSRNLQAVFEVSLRGLSAPAHAAFVRLGLHPTPEFHLDAAAAVIGEPPGRGALVLEELADHSLIEEPQAHRYTMHALLAAFAHSRAEQELPVTEHRAVLGRMLDHYLSACGEADRMRFPHRHRLRPEIPSPGKGRLFDSAEAAAQWFATERRVLLSVATQARRDFEHHAAALAHALGGFFDAYGPWDGADIDLHRWAVESRSQEENPSGLAHALSDLCAAQIRAGRWEEAQRTIERVLPLFIDVHDTIGTAQSLVHLGRIQHRLGSYSAARAHHRDALALYRAEGHTAGMATCLAEVATCDLSLSKYRAAIDGFNEALALAPTVDDTSRRAQWKNNLAGAYKGLGFYREAERLLFESVTLHRELGNRSAESVCRANVGELRAYRWDYEGAVTHYLAALRIQRETRDRWNEATTLCNLGRAYLELNAPGLAMERLSSSLTIAADLGDAKRKPEILIGIGDVHARIDRDDEAFASYREAVHIADRHGLAQEKSEALARCGYLNIKRNNIRAAREEFEQAVQIARDLEIPEAHQFAAALEATFTPDGV</sequence>
<comment type="caution">
    <text evidence="4">The sequence shown here is derived from an EMBL/GenBank/DDBJ whole genome shotgun (WGS) entry which is preliminary data.</text>
</comment>
<dbReference type="PROSITE" id="PS50005">
    <property type="entry name" value="TPR"/>
    <property type="match status" value="1"/>
</dbReference>
<dbReference type="Pfam" id="PF13374">
    <property type="entry name" value="TPR_10"/>
    <property type="match status" value="1"/>
</dbReference>
<evidence type="ECO:0000313" key="5">
    <source>
        <dbReference type="Proteomes" id="UP001595923"/>
    </source>
</evidence>
<dbReference type="CDD" id="cd15831">
    <property type="entry name" value="BTAD"/>
    <property type="match status" value="1"/>
</dbReference>
<evidence type="ECO:0000256" key="2">
    <source>
        <dbReference type="SAM" id="MobiDB-lite"/>
    </source>
</evidence>
<reference evidence="5" key="1">
    <citation type="journal article" date="2019" name="Int. J. Syst. Evol. Microbiol.">
        <title>The Global Catalogue of Microorganisms (GCM) 10K type strain sequencing project: providing services to taxonomists for standard genome sequencing and annotation.</title>
        <authorList>
            <consortium name="The Broad Institute Genomics Platform"/>
            <consortium name="The Broad Institute Genome Sequencing Center for Infectious Disease"/>
            <person name="Wu L."/>
            <person name="Ma J."/>
        </authorList>
    </citation>
    <scope>NUCLEOTIDE SEQUENCE [LARGE SCALE GENOMIC DNA]</scope>
    <source>
        <strain evidence="5">XZYJ18</strain>
    </source>
</reference>
<dbReference type="Gene3D" id="3.40.50.300">
    <property type="entry name" value="P-loop containing nucleotide triphosphate hydrolases"/>
    <property type="match status" value="1"/>
</dbReference>
<dbReference type="PANTHER" id="PTHR47691">
    <property type="entry name" value="REGULATOR-RELATED"/>
    <property type="match status" value="1"/>
</dbReference>
<protein>
    <submittedName>
        <fullName evidence="4">ATP-binding protein</fullName>
    </submittedName>
</protein>
<name>A0ABV9DSD4_9ACTN</name>
<feature type="compositionally biased region" description="Basic and acidic residues" evidence="2">
    <location>
        <begin position="165"/>
        <end position="176"/>
    </location>
</feature>
<keyword evidence="4" id="KW-0067">ATP-binding</keyword>
<dbReference type="SUPFAM" id="SSF48452">
    <property type="entry name" value="TPR-like"/>
    <property type="match status" value="3"/>
</dbReference>
<keyword evidence="1" id="KW-0802">TPR repeat</keyword>
<dbReference type="Gene3D" id="1.25.40.10">
    <property type="entry name" value="Tetratricopeptide repeat domain"/>
    <property type="match status" value="3"/>
</dbReference>
<dbReference type="EMBL" id="JBHSFQ010000005">
    <property type="protein sequence ID" value="MFC4561781.1"/>
    <property type="molecule type" value="Genomic_DNA"/>
</dbReference>
<dbReference type="InterPro" id="IPR019734">
    <property type="entry name" value="TPR_rpt"/>
</dbReference>
<dbReference type="InterPro" id="IPR011990">
    <property type="entry name" value="TPR-like_helical_dom_sf"/>
</dbReference>
<organism evidence="4 5">
    <name type="scientific">Nocardiopsis mangrovi</name>
    <dbReference type="NCBI Taxonomy" id="1179818"/>
    <lineage>
        <taxon>Bacteria</taxon>
        <taxon>Bacillati</taxon>
        <taxon>Actinomycetota</taxon>
        <taxon>Actinomycetes</taxon>
        <taxon>Streptosporangiales</taxon>
        <taxon>Nocardiopsidaceae</taxon>
        <taxon>Nocardiopsis</taxon>
    </lineage>
</organism>
<gene>
    <name evidence="4" type="ORF">ACFO4E_07920</name>
</gene>
<dbReference type="SMART" id="SM01043">
    <property type="entry name" value="BTAD"/>
    <property type="match status" value="1"/>
</dbReference>
<evidence type="ECO:0000256" key="1">
    <source>
        <dbReference type="PROSITE-ProRule" id="PRU00339"/>
    </source>
</evidence>